<dbReference type="SUPFAM" id="SSF101898">
    <property type="entry name" value="NHL repeat"/>
    <property type="match status" value="1"/>
</dbReference>
<feature type="transmembrane region" description="Helical" evidence="3">
    <location>
        <begin position="34"/>
        <end position="51"/>
    </location>
</feature>
<dbReference type="PANTHER" id="PTHR24104:SF25">
    <property type="entry name" value="PROTEIN LIN-41"/>
    <property type="match status" value="1"/>
</dbReference>
<evidence type="ECO:0000313" key="4">
    <source>
        <dbReference type="EMBL" id="PIV71315.1"/>
    </source>
</evidence>
<protein>
    <recommendedName>
        <fullName evidence="6">SMP-30/Gluconolactonase/LRE-like region domain-containing protein</fullName>
    </recommendedName>
</protein>
<evidence type="ECO:0000256" key="3">
    <source>
        <dbReference type="SAM" id="Phobius"/>
    </source>
</evidence>
<evidence type="ECO:0008006" key="6">
    <source>
        <dbReference type="Google" id="ProtNLM"/>
    </source>
</evidence>
<dbReference type="PROSITE" id="PS51125">
    <property type="entry name" value="NHL"/>
    <property type="match status" value="3"/>
</dbReference>
<dbReference type="InterPro" id="IPR001258">
    <property type="entry name" value="NHL_repeat"/>
</dbReference>
<evidence type="ECO:0000256" key="1">
    <source>
        <dbReference type="ARBA" id="ARBA00022737"/>
    </source>
</evidence>
<comment type="caution">
    <text evidence="4">The sequence shown here is derived from an EMBL/GenBank/DDBJ whole genome shotgun (WGS) entry which is preliminary data.</text>
</comment>
<feature type="non-terminal residue" evidence="4">
    <location>
        <position position="330"/>
    </location>
</feature>
<accession>A0A2M7ELA8</accession>
<gene>
    <name evidence="4" type="ORF">COW57_00215</name>
</gene>
<feature type="transmembrane region" description="Helical" evidence="3">
    <location>
        <begin position="6"/>
        <end position="22"/>
    </location>
</feature>
<keyword evidence="3" id="KW-0812">Transmembrane</keyword>
<sequence length="330" mass="36219">MTFTLSYYYSELYPFIIFFIFISNKKGVGVKRSLLLILAAFVVALFVYPTPTHADFKKDFLYKFQSRWSDIVINSTGSRIFIINDSYSRIEEYSSSGVLQAIHGNFGTTSTEFNRPQGLAIDSTDILYVLDTGNNRVIRYTVPLSTVSGTALGVTTTWGAYGTAAGQFNNPTGIATDDTYVYIADTDNNRVQKCTSDGVTCTVWGALGTYNGKFSSPKGITYDDSQAPERVYVTDTGNNRVQWFDTSGTYLGQFGSYGSGTSQFVLPYRAVTDSTGSFIFVLDTLNRVQRLSKTDGVADHTFSLTTSGAGITISPSSVLYITSLPTTYQT</sequence>
<dbReference type="Gene3D" id="2.120.10.30">
    <property type="entry name" value="TolB, C-terminal domain"/>
    <property type="match status" value="2"/>
</dbReference>
<proteinExistence type="predicted"/>
<evidence type="ECO:0000256" key="2">
    <source>
        <dbReference type="PROSITE-ProRule" id="PRU00504"/>
    </source>
</evidence>
<keyword evidence="1" id="KW-0677">Repeat</keyword>
<reference evidence="5" key="1">
    <citation type="submission" date="2017-09" db="EMBL/GenBank/DDBJ databases">
        <title>Depth-based differentiation of microbial function through sediment-hosted aquifers and enrichment of novel symbionts in the deep terrestrial subsurface.</title>
        <authorList>
            <person name="Probst A.J."/>
            <person name="Ladd B."/>
            <person name="Jarett J.K."/>
            <person name="Geller-Mcgrath D.E."/>
            <person name="Sieber C.M.K."/>
            <person name="Emerson J.B."/>
            <person name="Anantharaman K."/>
            <person name="Thomas B.C."/>
            <person name="Malmstrom R."/>
            <person name="Stieglmeier M."/>
            <person name="Klingl A."/>
            <person name="Woyke T."/>
            <person name="Ryan C.M."/>
            <person name="Banfield J.F."/>
        </authorList>
    </citation>
    <scope>NUCLEOTIDE SEQUENCE [LARGE SCALE GENOMIC DNA]</scope>
</reference>
<feature type="repeat" description="NHL" evidence="2">
    <location>
        <begin position="104"/>
        <end position="143"/>
    </location>
</feature>
<dbReference type="InterPro" id="IPR011042">
    <property type="entry name" value="6-blade_b-propeller_TolB-like"/>
</dbReference>
<name>A0A2M7ELA8_9BACT</name>
<dbReference type="Gene3D" id="2.40.10.500">
    <property type="match status" value="1"/>
</dbReference>
<dbReference type="EMBL" id="PFEV01000007">
    <property type="protein sequence ID" value="PIV71315.1"/>
    <property type="molecule type" value="Genomic_DNA"/>
</dbReference>
<organism evidence="4 5">
    <name type="scientific">Candidatus Roizmanbacteria bacterium CG17_big_fil_post_rev_8_21_14_2_50_39_7</name>
    <dbReference type="NCBI Taxonomy" id="1974858"/>
    <lineage>
        <taxon>Bacteria</taxon>
        <taxon>Candidatus Roizmaniibacteriota</taxon>
    </lineage>
</organism>
<dbReference type="Proteomes" id="UP000228762">
    <property type="component" value="Unassembled WGS sequence"/>
</dbReference>
<feature type="repeat" description="NHL" evidence="2">
    <location>
        <begin position="211"/>
        <end position="247"/>
    </location>
</feature>
<keyword evidence="3" id="KW-1133">Transmembrane helix</keyword>
<dbReference type="InterPro" id="IPR050952">
    <property type="entry name" value="TRIM-NHL_E3_ligases"/>
</dbReference>
<dbReference type="GO" id="GO:0008270">
    <property type="term" value="F:zinc ion binding"/>
    <property type="evidence" value="ECO:0007669"/>
    <property type="project" value="UniProtKB-KW"/>
</dbReference>
<evidence type="ECO:0000313" key="5">
    <source>
        <dbReference type="Proteomes" id="UP000228762"/>
    </source>
</evidence>
<dbReference type="AlphaFoldDB" id="A0A2M7ELA8"/>
<dbReference type="Pfam" id="PF01436">
    <property type="entry name" value="NHL"/>
    <property type="match status" value="1"/>
</dbReference>
<keyword evidence="3" id="KW-0472">Membrane</keyword>
<dbReference type="PANTHER" id="PTHR24104">
    <property type="entry name" value="E3 UBIQUITIN-PROTEIN LIGASE NHLRC1-RELATED"/>
    <property type="match status" value="1"/>
</dbReference>
<feature type="repeat" description="NHL" evidence="2">
    <location>
        <begin position="159"/>
        <end position="197"/>
    </location>
</feature>